<name>A0A1H2A530_9MICO</name>
<evidence type="ECO:0000313" key="4">
    <source>
        <dbReference type="Proteomes" id="UP000893823"/>
    </source>
</evidence>
<organism evidence="2 3">
    <name type="scientific">Agromyces flavus</name>
    <dbReference type="NCBI Taxonomy" id="589382"/>
    <lineage>
        <taxon>Bacteria</taxon>
        <taxon>Bacillati</taxon>
        <taxon>Actinomycetota</taxon>
        <taxon>Actinomycetes</taxon>
        <taxon>Micrococcales</taxon>
        <taxon>Microbacteriaceae</taxon>
        <taxon>Agromyces</taxon>
    </lineage>
</organism>
<protein>
    <submittedName>
        <fullName evidence="2">Uncharacterized protein</fullName>
    </submittedName>
</protein>
<accession>A0A1H2A530</accession>
<evidence type="ECO:0000313" key="2">
    <source>
        <dbReference type="EMBL" id="SDT40977.1"/>
    </source>
</evidence>
<evidence type="ECO:0000313" key="3">
    <source>
        <dbReference type="Proteomes" id="UP000199482"/>
    </source>
</evidence>
<reference evidence="3" key="1">
    <citation type="submission" date="2016-10" db="EMBL/GenBank/DDBJ databases">
        <authorList>
            <person name="Varghese N."/>
            <person name="Submissions S."/>
        </authorList>
    </citation>
    <scope>NUCLEOTIDE SEQUENCE [LARGE SCALE GENOMIC DNA]</scope>
    <source>
        <strain evidence="3">CPCC 202695</strain>
    </source>
</reference>
<dbReference type="Proteomes" id="UP000199482">
    <property type="component" value="Chromosome I"/>
</dbReference>
<dbReference type="RefSeq" id="WP_092675306.1">
    <property type="nucleotide sequence ID" value="NZ_BMDN01000002.1"/>
</dbReference>
<reference evidence="2" key="2">
    <citation type="submission" date="2016-10" db="EMBL/GenBank/DDBJ databases">
        <authorList>
            <person name="de Groot N.N."/>
        </authorList>
    </citation>
    <scope>NUCLEOTIDE SEQUENCE [LARGE SCALE GENOMIC DNA]</scope>
    <source>
        <strain evidence="2">CPCC 202695</strain>
    </source>
</reference>
<dbReference type="EMBL" id="SODL02000002">
    <property type="protein sequence ID" value="MCP2367433.1"/>
    <property type="molecule type" value="Genomic_DNA"/>
</dbReference>
<dbReference type="Proteomes" id="UP000893823">
    <property type="component" value="Unassembled WGS sequence"/>
</dbReference>
<dbReference type="EMBL" id="LT629755">
    <property type="protein sequence ID" value="SDT40977.1"/>
    <property type="molecule type" value="Genomic_DNA"/>
</dbReference>
<gene>
    <name evidence="1" type="ORF">BCL57_001587</name>
    <name evidence="2" type="ORF">SAMN04489721_3511</name>
</gene>
<proteinExistence type="predicted"/>
<sequence>MDLAFHHLAQSTHADDVRHAERVNEYRRIADEQRPAARPVREVVEPRPHPVWSRLVNALAVNQMRFHRHAH</sequence>
<keyword evidence="4" id="KW-1185">Reference proteome</keyword>
<dbReference type="AlphaFoldDB" id="A0A1H2A530"/>
<evidence type="ECO:0000313" key="1">
    <source>
        <dbReference type="EMBL" id="MCP2367433.1"/>
    </source>
</evidence>
<reference evidence="1" key="3">
    <citation type="submission" date="2022-06" db="EMBL/GenBank/DDBJ databases">
        <title>Genomic Encyclopedia of Type Strains, Phase III (KMG-III): the genomes of soil and plant-associated and newly described type strains.</title>
        <authorList>
            <person name="Whitman W."/>
        </authorList>
    </citation>
    <scope>NUCLEOTIDE SEQUENCE</scope>
    <source>
        <strain evidence="1">CPCC 202695</strain>
    </source>
</reference>